<comment type="cofactor">
    <cofactor evidence="14">
        <name>[4Fe-4S] cluster</name>
        <dbReference type="ChEBI" id="CHEBI:49883"/>
    </cofactor>
    <text evidence="14">Binds 1 [4Fe-4S] cluster.</text>
</comment>
<dbReference type="GO" id="GO:0046872">
    <property type="term" value="F:metal ion binding"/>
    <property type="evidence" value="ECO:0007669"/>
    <property type="project" value="UniProtKB-UniRule"/>
</dbReference>
<keyword evidence="12" id="KW-0234">DNA repair</keyword>
<dbReference type="SMART" id="SM00478">
    <property type="entry name" value="ENDO3c"/>
    <property type="match status" value="1"/>
</dbReference>
<evidence type="ECO:0000256" key="2">
    <source>
        <dbReference type="ARBA" id="ARBA00002933"/>
    </source>
</evidence>
<dbReference type="RefSeq" id="WP_037466179.1">
    <property type="nucleotide sequence ID" value="NZ_BCZD01000032.1"/>
</dbReference>
<proteinExistence type="inferred from homology"/>
<gene>
    <name evidence="16" type="ORF">BV98_002329</name>
</gene>
<dbReference type="InterPro" id="IPR023170">
    <property type="entry name" value="HhH_base_excis_C"/>
</dbReference>
<name>A0A086P946_SPHHM</name>
<evidence type="ECO:0000256" key="7">
    <source>
        <dbReference type="ARBA" id="ARBA00022723"/>
    </source>
</evidence>
<keyword evidence="6" id="KW-0004">4Fe-4S</keyword>
<dbReference type="InterPro" id="IPR015797">
    <property type="entry name" value="NUDIX_hydrolase-like_dom_sf"/>
</dbReference>
<dbReference type="SMART" id="SM00525">
    <property type="entry name" value="FES"/>
    <property type="match status" value="1"/>
</dbReference>
<dbReference type="PANTHER" id="PTHR42944:SF1">
    <property type="entry name" value="ADENINE DNA GLYCOSYLASE"/>
    <property type="match status" value="1"/>
</dbReference>
<dbReference type="GO" id="GO:0000701">
    <property type="term" value="F:purine-specific mismatch base pair DNA N-glycosylase activity"/>
    <property type="evidence" value="ECO:0007669"/>
    <property type="project" value="UniProtKB-EC"/>
</dbReference>
<dbReference type="GO" id="GO:0006284">
    <property type="term" value="P:base-excision repair"/>
    <property type="evidence" value="ECO:0007669"/>
    <property type="project" value="UniProtKB-UniRule"/>
</dbReference>
<dbReference type="GO" id="GO:0006298">
    <property type="term" value="P:mismatch repair"/>
    <property type="evidence" value="ECO:0007669"/>
    <property type="project" value="TreeGrafter"/>
</dbReference>
<evidence type="ECO:0000256" key="13">
    <source>
        <dbReference type="ARBA" id="ARBA00023295"/>
    </source>
</evidence>
<evidence type="ECO:0000256" key="5">
    <source>
        <dbReference type="ARBA" id="ARBA00022023"/>
    </source>
</evidence>
<dbReference type="Gene3D" id="1.10.340.30">
    <property type="entry name" value="Hypothetical protein, domain 2"/>
    <property type="match status" value="1"/>
</dbReference>
<sequence>MRVEGNTKKIAEDLLGHYDVRARRLPWRAPPGANAADPYRVWLSEVMLQQTTVAAVIPYFTKFTERWPSVEALAAADDADVMAAWAGLGYYARARNLLACARAVANERDGAFPDTEDGLRDLPGVGAYTAAAVAAIAFGRRAVVVDANVERVVARLFAIDIPLPNARPAIRAAADSITPETRAGDFAQAVMDLGATICTARAPACGICPLRTDCAAVLTADPAAFPVKAAKKIRPHRLGHGWWIERPDGHVWLVRRSAKGLLGGMRALPSSDWEAAPDPTPPMTAQWRALAAPVAHIFTHFSLALTVHVAHVTENCQPPGEGEWWPLARIGDAGLPTLFRRAADAVMKESAQHARP</sequence>
<dbReference type="STRING" id="76947.GCA_002080435_01628"/>
<dbReference type="Proteomes" id="UP000024284">
    <property type="component" value="Unassembled WGS sequence"/>
</dbReference>
<evidence type="ECO:0000313" key="16">
    <source>
        <dbReference type="EMBL" id="KFG89914.1"/>
    </source>
</evidence>
<dbReference type="FunFam" id="1.10.340.30:FF:000002">
    <property type="entry name" value="Adenine DNA glycosylase"/>
    <property type="match status" value="1"/>
</dbReference>
<keyword evidence="13 14" id="KW-0326">Glycosidase</keyword>
<dbReference type="OrthoDB" id="9802365at2"/>
<comment type="catalytic activity">
    <reaction evidence="1 14">
        <text>Hydrolyzes free adenine bases from 7,8-dihydro-8-oxoguanine:adenine mismatched double-stranded DNA, leaving an apurinic site.</text>
        <dbReference type="EC" id="3.2.2.31"/>
    </reaction>
</comment>
<dbReference type="Pfam" id="PF10576">
    <property type="entry name" value="EndIII_4Fe-2S"/>
    <property type="match status" value="1"/>
</dbReference>
<dbReference type="PROSITE" id="PS01155">
    <property type="entry name" value="ENDONUCLEASE_III_2"/>
    <property type="match status" value="1"/>
</dbReference>
<dbReference type="PANTHER" id="PTHR42944">
    <property type="entry name" value="ADENINE DNA GLYCOSYLASE"/>
    <property type="match status" value="1"/>
</dbReference>
<dbReference type="Pfam" id="PF14815">
    <property type="entry name" value="NUDIX_4"/>
    <property type="match status" value="1"/>
</dbReference>
<dbReference type="PATRIC" id="fig|1219045.3.peg.2365"/>
<dbReference type="GO" id="GO:0032357">
    <property type="term" value="F:oxidized purine DNA binding"/>
    <property type="evidence" value="ECO:0007669"/>
    <property type="project" value="TreeGrafter"/>
</dbReference>
<evidence type="ECO:0000256" key="6">
    <source>
        <dbReference type="ARBA" id="ARBA00022485"/>
    </source>
</evidence>
<dbReference type="InterPro" id="IPR004036">
    <property type="entry name" value="Endonuclease-III-like_CS2"/>
</dbReference>
<dbReference type="SUPFAM" id="SSF48150">
    <property type="entry name" value="DNA-glycosylase"/>
    <property type="match status" value="1"/>
</dbReference>
<evidence type="ECO:0000313" key="17">
    <source>
        <dbReference type="Proteomes" id="UP000024284"/>
    </source>
</evidence>
<keyword evidence="7" id="KW-0479">Metal-binding</keyword>
<dbReference type="Gene3D" id="1.10.1670.10">
    <property type="entry name" value="Helix-hairpin-Helix base-excision DNA repair enzymes (C-terminal)"/>
    <property type="match status" value="1"/>
</dbReference>
<feature type="domain" description="HhH-GPD" evidence="15">
    <location>
        <begin position="47"/>
        <end position="196"/>
    </location>
</feature>
<dbReference type="InterPro" id="IPR003651">
    <property type="entry name" value="Endonuclease3_FeS-loop_motif"/>
</dbReference>
<evidence type="ECO:0000256" key="10">
    <source>
        <dbReference type="ARBA" id="ARBA00023004"/>
    </source>
</evidence>
<dbReference type="EC" id="3.2.2.31" evidence="4 14"/>
<protein>
    <recommendedName>
        <fullName evidence="5 14">Adenine DNA glycosylase</fullName>
        <ecNumber evidence="4 14">3.2.2.31</ecNumber>
    </recommendedName>
</protein>
<dbReference type="GO" id="GO:0034039">
    <property type="term" value="F:8-oxo-7,8-dihydroguanine DNA N-glycosylase activity"/>
    <property type="evidence" value="ECO:0007669"/>
    <property type="project" value="TreeGrafter"/>
</dbReference>
<evidence type="ECO:0000256" key="1">
    <source>
        <dbReference type="ARBA" id="ARBA00000843"/>
    </source>
</evidence>
<keyword evidence="9" id="KW-0378">Hydrolase</keyword>
<dbReference type="CDD" id="cd00056">
    <property type="entry name" value="ENDO3c"/>
    <property type="match status" value="1"/>
</dbReference>
<dbReference type="InterPro" id="IPR044298">
    <property type="entry name" value="MIG/MutY"/>
</dbReference>
<dbReference type="InterPro" id="IPR000445">
    <property type="entry name" value="HhH_motif"/>
</dbReference>
<dbReference type="GO" id="GO:0051539">
    <property type="term" value="F:4 iron, 4 sulfur cluster binding"/>
    <property type="evidence" value="ECO:0007669"/>
    <property type="project" value="UniProtKB-UniRule"/>
</dbReference>
<reference evidence="16" key="1">
    <citation type="submission" date="2014-08" db="EMBL/GenBank/DDBJ databases">
        <title>Draft genome sequences of Sphingobium herbicidovorans.</title>
        <authorList>
            <person name="Gan H.M."/>
            <person name="Gan H.Y."/>
            <person name="Savka M.A."/>
        </authorList>
    </citation>
    <scope>NUCLEOTIDE SEQUENCE [LARGE SCALE GENOMIC DNA]</scope>
    <source>
        <strain evidence="16">NBRC 16415</strain>
    </source>
</reference>
<dbReference type="InterPro" id="IPR029119">
    <property type="entry name" value="MutY_C"/>
</dbReference>
<dbReference type="GO" id="GO:0035485">
    <property type="term" value="F:adenine/guanine mispair binding"/>
    <property type="evidence" value="ECO:0007669"/>
    <property type="project" value="TreeGrafter"/>
</dbReference>
<comment type="caution">
    <text evidence="16">The sequence shown here is derived from an EMBL/GenBank/DDBJ whole genome shotgun (WGS) entry which is preliminary data.</text>
</comment>
<evidence type="ECO:0000256" key="11">
    <source>
        <dbReference type="ARBA" id="ARBA00023014"/>
    </source>
</evidence>
<dbReference type="AlphaFoldDB" id="A0A086P946"/>
<organism evidence="16 17">
    <name type="scientific">Sphingobium herbicidovorans (strain ATCC 700291 / DSM 11019 / CCUG 56400 / KCTC 2939 / LMG 18315 / NBRC 16415 / MH)</name>
    <name type="common">Sphingomonas herbicidovorans</name>
    <dbReference type="NCBI Taxonomy" id="1219045"/>
    <lineage>
        <taxon>Bacteria</taxon>
        <taxon>Pseudomonadati</taxon>
        <taxon>Pseudomonadota</taxon>
        <taxon>Alphaproteobacteria</taxon>
        <taxon>Sphingomonadales</taxon>
        <taxon>Sphingomonadaceae</taxon>
        <taxon>Sphingobium</taxon>
    </lineage>
</organism>
<dbReference type="Pfam" id="PF00730">
    <property type="entry name" value="HhH-GPD"/>
    <property type="match status" value="1"/>
</dbReference>
<evidence type="ECO:0000256" key="12">
    <source>
        <dbReference type="ARBA" id="ARBA00023204"/>
    </source>
</evidence>
<dbReference type="InterPro" id="IPR011257">
    <property type="entry name" value="DNA_glycosylase"/>
</dbReference>
<accession>A0A086P946</accession>
<keyword evidence="8 14" id="KW-0227">DNA damage</keyword>
<keyword evidence="11" id="KW-0411">Iron-sulfur</keyword>
<dbReference type="eggNOG" id="COG1194">
    <property type="taxonomic scope" value="Bacteria"/>
</dbReference>
<evidence type="ECO:0000256" key="4">
    <source>
        <dbReference type="ARBA" id="ARBA00012045"/>
    </source>
</evidence>
<comment type="similarity">
    <text evidence="3 14">Belongs to the Nth/MutY family.</text>
</comment>
<evidence type="ECO:0000256" key="9">
    <source>
        <dbReference type="ARBA" id="ARBA00022801"/>
    </source>
</evidence>
<dbReference type="SUPFAM" id="SSF55811">
    <property type="entry name" value="Nudix"/>
    <property type="match status" value="1"/>
</dbReference>
<comment type="function">
    <text evidence="2">Adenine glycosylase active on G-A mispairs. MutY also corrects error-prone DNA synthesis past GO lesions which are due to the oxidatively damaged form of guanine: 7,8-dihydro-8-oxoguanine (8-oxo-dGTP).</text>
</comment>
<dbReference type="Pfam" id="PF00633">
    <property type="entry name" value="HHH"/>
    <property type="match status" value="1"/>
</dbReference>
<keyword evidence="17" id="KW-1185">Reference proteome</keyword>
<evidence type="ECO:0000256" key="8">
    <source>
        <dbReference type="ARBA" id="ARBA00022763"/>
    </source>
</evidence>
<dbReference type="Gene3D" id="3.90.79.10">
    <property type="entry name" value="Nucleoside Triphosphate Pyrophosphohydrolase"/>
    <property type="match status" value="1"/>
</dbReference>
<evidence type="ECO:0000256" key="14">
    <source>
        <dbReference type="RuleBase" id="RU365096"/>
    </source>
</evidence>
<dbReference type="CDD" id="cd03431">
    <property type="entry name" value="NUDIX_DNA_Glycosylase_C-MutY"/>
    <property type="match status" value="1"/>
</dbReference>
<evidence type="ECO:0000256" key="3">
    <source>
        <dbReference type="ARBA" id="ARBA00008343"/>
    </source>
</evidence>
<dbReference type="EMBL" id="JFZA02000020">
    <property type="protein sequence ID" value="KFG89914.1"/>
    <property type="molecule type" value="Genomic_DNA"/>
</dbReference>
<keyword evidence="10 14" id="KW-0408">Iron</keyword>
<evidence type="ECO:0000259" key="15">
    <source>
        <dbReference type="SMART" id="SM00478"/>
    </source>
</evidence>
<dbReference type="InterPro" id="IPR003265">
    <property type="entry name" value="HhH-GPD_domain"/>
</dbReference>